<dbReference type="PANTHER" id="PTHR43727:SF2">
    <property type="entry name" value="GROUP IV DECARBOXYLASE"/>
    <property type="match status" value="1"/>
</dbReference>
<comment type="subunit">
    <text evidence="5">Homodimer.</text>
</comment>
<dbReference type="STRING" id="1335048.AKL17_0168"/>
<evidence type="ECO:0000256" key="4">
    <source>
        <dbReference type="ARBA" id="ARBA00023239"/>
    </source>
</evidence>
<feature type="binding site" evidence="5">
    <location>
        <position position="314"/>
    </location>
    <ligand>
        <name>substrate</name>
    </ligand>
</feature>
<dbReference type="AlphaFoldDB" id="A0A159Z0N2"/>
<dbReference type="GO" id="GO:0030170">
    <property type="term" value="F:pyridoxal phosphate binding"/>
    <property type="evidence" value="ECO:0007669"/>
    <property type="project" value="UniProtKB-UniRule"/>
</dbReference>
<dbReference type="InterPro" id="IPR000183">
    <property type="entry name" value="Orn/DAP/Arg_de-COase"/>
</dbReference>
<dbReference type="InterPro" id="IPR022653">
    <property type="entry name" value="De-COase2_pyr-phos_BS"/>
</dbReference>
<dbReference type="InterPro" id="IPR022644">
    <property type="entry name" value="De-COase2_N"/>
</dbReference>
<dbReference type="RefSeq" id="WP_066808653.1">
    <property type="nucleotide sequence ID" value="NZ_CP012661.1"/>
</dbReference>
<dbReference type="CDD" id="cd06828">
    <property type="entry name" value="PLPDE_III_DapDC"/>
    <property type="match status" value="1"/>
</dbReference>
<feature type="modified residue" description="N6-(pyridoxal phosphate)lysine" evidence="5 7">
    <location>
        <position position="60"/>
    </location>
</feature>
<feature type="domain" description="Orn/DAP/Arg decarboxylase 2 N-terminal" evidence="10">
    <location>
        <begin position="35"/>
        <end position="281"/>
    </location>
</feature>
<dbReference type="FunFam" id="3.20.20.10:FF:000003">
    <property type="entry name" value="Diaminopimelate decarboxylase"/>
    <property type="match status" value="1"/>
</dbReference>
<evidence type="ECO:0000256" key="6">
    <source>
        <dbReference type="NCBIfam" id="TIGR01048"/>
    </source>
</evidence>
<evidence type="ECO:0000259" key="9">
    <source>
        <dbReference type="Pfam" id="PF00278"/>
    </source>
</evidence>
<comment type="cofactor">
    <cofactor evidence="1 5 7 8">
        <name>pyridoxal 5'-phosphate</name>
        <dbReference type="ChEBI" id="CHEBI:597326"/>
    </cofactor>
</comment>
<feature type="binding site" evidence="5">
    <location>
        <position position="347"/>
    </location>
    <ligand>
        <name>substrate</name>
    </ligand>
</feature>
<evidence type="ECO:0000313" key="12">
    <source>
        <dbReference type="Proteomes" id="UP000076128"/>
    </source>
</evidence>
<keyword evidence="5" id="KW-0028">Amino-acid biosynthesis</keyword>
<feature type="domain" description="Orn/DAP/Arg decarboxylase 2 C-terminal" evidence="9">
    <location>
        <begin position="29"/>
        <end position="373"/>
    </location>
</feature>
<dbReference type="NCBIfam" id="TIGR01048">
    <property type="entry name" value="lysA"/>
    <property type="match status" value="1"/>
</dbReference>
<evidence type="ECO:0000256" key="1">
    <source>
        <dbReference type="ARBA" id="ARBA00001933"/>
    </source>
</evidence>
<sequence length="421" mass="44986">MDHFLYRSGTLHAEDVPIPEIAAVVGTPFYVYSTATLERHYRLFTEALDPLPHLVCFAVKSNSNVAVLKVLGDLGAGMDVVSGGEYLRAKAAGVPGDRIVFSGVGKTREEMRLALEGGIRQFNVESEPELLALSEVAAGMGLRAPIALRVNPDVDARTHEKIATGKSENKFGIPIARAREVYALAAGLPGIEVCAVDVHIGSQLTDLEPFEQAYLKVADLTRALRADGHTIRRLDLGGGLGIPYTRSNEAPPLPAEYGALIKRTVGDLGCEIEIEPGRLISGNAGLLVSGVIYVKAGEGRDFLIVDAAMNDLVRPSMYGAHHDIVPVVEPAAGALAQPFDVVGPVCETGDTFAKARHLPALAAGDLVAFRSAGAYGAVMASEYNTRPLVPEVLVRGDHFAVIRARPTFDEILNRDTIPEWL</sequence>
<dbReference type="InterPro" id="IPR022643">
    <property type="entry name" value="De-COase2_C"/>
</dbReference>
<evidence type="ECO:0000256" key="3">
    <source>
        <dbReference type="ARBA" id="ARBA00022898"/>
    </source>
</evidence>
<dbReference type="Proteomes" id="UP000076128">
    <property type="component" value="Chromosome"/>
</dbReference>
<dbReference type="PROSITE" id="PS00878">
    <property type="entry name" value="ODR_DC_2_1"/>
    <property type="match status" value="1"/>
</dbReference>
<comment type="pathway">
    <text evidence="5 8">Amino-acid biosynthesis; L-lysine biosynthesis via DAP pathway; L-lysine from DL-2,6-diaminopimelate: step 1/1.</text>
</comment>
<feature type="binding site" evidence="5">
    <location>
        <position position="375"/>
    </location>
    <ligand>
        <name>pyridoxal 5'-phosphate</name>
        <dbReference type="ChEBI" id="CHEBI:597326"/>
    </ligand>
</feature>
<evidence type="ECO:0000256" key="7">
    <source>
        <dbReference type="PIRSR" id="PIRSR600183-50"/>
    </source>
</evidence>
<keyword evidence="12" id="KW-1185">Reference proteome</keyword>
<keyword evidence="4 5" id="KW-0456">Lyase</keyword>
<dbReference type="SUPFAM" id="SSF50621">
    <property type="entry name" value="Alanine racemase C-terminal domain-like"/>
    <property type="match status" value="1"/>
</dbReference>
<keyword evidence="3 5" id="KW-0663">Pyridoxal phosphate</keyword>
<feature type="binding site" evidence="5">
    <location>
        <begin position="275"/>
        <end position="278"/>
    </location>
    <ligand>
        <name>pyridoxal 5'-phosphate</name>
        <dbReference type="ChEBI" id="CHEBI:597326"/>
    </ligand>
</feature>
<feature type="binding site" evidence="5">
    <location>
        <position position="375"/>
    </location>
    <ligand>
        <name>substrate</name>
    </ligand>
</feature>
<protein>
    <recommendedName>
        <fullName evidence="5 6">Diaminopimelate decarboxylase</fullName>
        <shortName evidence="5">DAP decarboxylase</shortName>
        <shortName evidence="5">DAPDC</shortName>
        <ecNumber evidence="5 6">4.1.1.20</ecNumber>
    </recommendedName>
</protein>
<dbReference type="UniPathway" id="UPA00034">
    <property type="reaction ID" value="UER00027"/>
</dbReference>
<dbReference type="PRINTS" id="PR01181">
    <property type="entry name" value="DAPDCRBXLASE"/>
</dbReference>
<dbReference type="HAMAP" id="MF_02120">
    <property type="entry name" value="LysA"/>
    <property type="match status" value="1"/>
</dbReference>
<name>A0A159Z0N2_9RHOB</name>
<evidence type="ECO:0000259" key="10">
    <source>
        <dbReference type="Pfam" id="PF02784"/>
    </source>
</evidence>
<dbReference type="KEGG" id="daa:AKL17_0168"/>
<evidence type="ECO:0000256" key="8">
    <source>
        <dbReference type="RuleBase" id="RU003738"/>
    </source>
</evidence>
<dbReference type="GO" id="GO:0008836">
    <property type="term" value="F:diaminopimelate decarboxylase activity"/>
    <property type="evidence" value="ECO:0007669"/>
    <property type="project" value="UniProtKB-UniRule"/>
</dbReference>
<evidence type="ECO:0000256" key="5">
    <source>
        <dbReference type="HAMAP-Rule" id="MF_02120"/>
    </source>
</evidence>
<dbReference type="InterPro" id="IPR022657">
    <property type="entry name" value="De-COase2_CS"/>
</dbReference>
<feature type="binding site" evidence="5">
    <location>
        <position position="239"/>
    </location>
    <ligand>
        <name>pyridoxal 5'-phosphate</name>
        <dbReference type="ChEBI" id="CHEBI:597326"/>
    </ligand>
</feature>
<dbReference type="Gene3D" id="2.40.37.10">
    <property type="entry name" value="Lyase, Ornithine Decarboxylase, Chain A, domain 1"/>
    <property type="match status" value="1"/>
</dbReference>
<dbReference type="InterPro" id="IPR009006">
    <property type="entry name" value="Ala_racemase/Decarboxylase_C"/>
</dbReference>
<accession>A0A159Z0N2</accession>
<comment type="function">
    <text evidence="5">Specifically catalyzes the decarboxylation of meso-diaminopimelate (meso-DAP) to L-lysine.</text>
</comment>
<dbReference type="PANTHER" id="PTHR43727">
    <property type="entry name" value="DIAMINOPIMELATE DECARBOXYLASE"/>
    <property type="match status" value="1"/>
</dbReference>
<evidence type="ECO:0000313" key="11">
    <source>
        <dbReference type="EMBL" id="AMY67430.1"/>
    </source>
</evidence>
<gene>
    <name evidence="5" type="primary">lysA</name>
    <name evidence="11" type="ORF">AKL17_0168</name>
</gene>
<feature type="binding site" evidence="5">
    <location>
        <position position="278"/>
    </location>
    <ligand>
        <name>substrate</name>
    </ligand>
</feature>
<organism evidence="11 12">
    <name type="scientific">Frigidibacter mobilis</name>
    <dbReference type="NCBI Taxonomy" id="1335048"/>
    <lineage>
        <taxon>Bacteria</taxon>
        <taxon>Pseudomonadati</taxon>
        <taxon>Pseudomonadota</taxon>
        <taxon>Alphaproteobacteria</taxon>
        <taxon>Rhodobacterales</taxon>
        <taxon>Paracoccaceae</taxon>
        <taxon>Frigidibacter</taxon>
    </lineage>
</organism>
<dbReference type="InterPro" id="IPR029066">
    <property type="entry name" value="PLP-binding_barrel"/>
</dbReference>
<dbReference type="PATRIC" id="fig|1335048.3.peg.175"/>
<feature type="active site" description="Proton donor" evidence="7">
    <location>
        <position position="346"/>
    </location>
</feature>
<dbReference type="EC" id="4.1.1.20" evidence="5 6"/>
<dbReference type="Gene3D" id="3.20.20.10">
    <property type="entry name" value="Alanine racemase"/>
    <property type="match status" value="1"/>
</dbReference>
<proteinExistence type="inferred from homology"/>
<dbReference type="EMBL" id="CP012661">
    <property type="protein sequence ID" value="AMY67430.1"/>
    <property type="molecule type" value="Genomic_DNA"/>
</dbReference>
<dbReference type="SUPFAM" id="SSF51419">
    <property type="entry name" value="PLP-binding barrel"/>
    <property type="match status" value="1"/>
</dbReference>
<keyword evidence="2 5" id="KW-0210">Decarboxylase</keyword>
<reference evidence="11 12" key="1">
    <citation type="submission" date="2015-09" db="EMBL/GenBank/DDBJ databases">
        <title>Complete genome sequence of Defluviimonas alba cai42t isolated from an oilfield in Xinjiang.</title>
        <authorList>
            <person name="Geng S."/>
            <person name="Pan X."/>
            <person name="Wu X."/>
        </authorList>
    </citation>
    <scope>NUCLEOTIDE SEQUENCE [LARGE SCALE GENOMIC DNA]</scope>
    <source>
        <strain evidence="12">cai42</strain>
    </source>
</reference>
<dbReference type="InterPro" id="IPR002986">
    <property type="entry name" value="DAP_deCOOHase_LysA"/>
</dbReference>
<dbReference type="Pfam" id="PF00278">
    <property type="entry name" value="Orn_DAP_Arg_deC"/>
    <property type="match status" value="1"/>
</dbReference>
<dbReference type="PRINTS" id="PR01179">
    <property type="entry name" value="ODADCRBXLASE"/>
</dbReference>
<comment type="similarity">
    <text evidence="5">Belongs to the Orn/Lys/Arg decarboxylase class-II family. LysA subfamily.</text>
</comment>
<dbReference type="Pfam" id="PF02784">
    <property type="entry name" value="Orn_Arg_deC_N"/>
    <property type="match status" value="1"/>
</dbReference>
<comment type="catalytic activity">
    <reaction evidence="5 8">
        <text>meso-2,6-diaminopimelate + H(+) = L-lysine + CO2</text>
        <dbReference type="Rhea" id="RHEA:15101"/>
        <dbReference type="ChEBI" id="CHEBI:15378"/>
        <dbReference type="ChEBI" id="CHEBI:16526"/>
        <dbReference type="ChEBI" id="CHEBI:32551"/>
        <dbReference type="ChEBI" id="CHEBI:57791"/>
        <dbReference type="EC" id="4.1.1.20"/>
    </reaction>
</comment>
<dbReference type="OrthoDB" id="9802241at2"/>
<dbReference type="GO" id="GO:0009089">
    <property type="term" value="P:lysine biosynthetic process via diaminopimelate"/>
    <property type="evidence" value="ECO:0007669"/>
    <property type="project" value="UniProtKB-UniRule"/>
</dbReference>
<dbReference type="PROSITE" id="PS00879">
    <property type="entry name" value="ODR_DC_2_2"/>
    <property type="match status" value="1"/>
</dbReference>
<keyword evidence="5 8" id="KW-0457">Lysine biosynthesis</keyword>
<evidence type="ECO:0000256" key="2">
    <source>
        <dbReference type="ARBA" id="ARBA00022793"/>
    </source>
</evidence>
<feature type="binding site" evidence="5">
    <location>
        <position position="318"/>
    </location>
    <ligand>
        <name>substrate</name>
    </ligand>
</feature>